<dbReference type="EMBL" id="UGYW01000002">
    <property type="protein sequence ID" value="SUJ21150.1"/>
    <property type="molecule type" value="Genomic_DNA"/>
</dbReference>
<evidence type="ECO:0000313" key="1">
    <source>
        <dbReference type="EMBL" id="SUJ21150.1"/>
    </source>
</evidence>
<dbReference type="InterPro" id="IPR014825">
    <property type="entry name" value="DNA_alkylation"/>
</dbReference>
<protein>
    <submittedName>
        <fullName evidence="1">DNA alkylation repair enzyme</fullName>
    </submittedName>
</protein>
<evidence type="ECO:0000313" key="2">
    <source>
        <dbReference type="Proteomes" id="UP000254893"/>
    </source>
</evidence>
<dbReference type="Gene3D" id="1.25.40.290">
    <property type="entry name" value="ARM repeat domains"/>
    <property type="match status" value="1"/>
</dbReference>
<organism evidence="1 2">
    <name type="scientific">Sphingobacterium spiritivorum</name>
    <name type="common">Flavobacterium spiritivorum</name>
    <dbReference type="NCBI Taxonomy" id="258"/>
    <lineage>
        <taxon>Bacteria</taxon>
        <taxon>Pseudomonadati</taxon>
        <taxon>Bacteroidota</taxon>
        <taxon>Sphingobacteriia</taxon>
        <taxon>Sphingobacteriales</taxon>
        <taxon>Sphingobacteriaceae</taxon>
        <taxon>Sphingobacterium</taxon>
    </lineage>
</organism>
<dbReference type="RefSeq" id="WP_115170741.1">
    <property type="nucleotide sequence ID" value="NZ_UGYW01000002.1"/>
</dbReference>
<sequence>MQEFEFIQRIIKTEHGFKPFEDEARNLFGSHSLADSKNIALELLHHDFYQVRSVGIFILGFIAAEDKTVLSVLKESARSDESWQVQEIIAKAFDQFCRDNGYEHSLPEIKEWLSETHPNICRAVTEGLRIWTSRPYFKDHPQEAILFISRHKSSDSEYLRKSVGNSLRDISKKYPELVANEISKWDLSDSKTAFTHKYVLKKQ</sequence>
<accession>A0A380CL15</accession>
<dbReference type="Proteomes" id="UP000254893">
    <property type="component" value="Unassembled WGS sequence"/>
</dbReference>
<dbReference type="InterPro" id="IPR016024">
    <property type="entry name" value="ARM-type_fold"/>
</dbReference>
<dbReference type="SUPFAM" id="SSF48371">
    <property type="entry name" value="ARM repeat"/>
    <property type="match status" value="1"/>
</dbReference>
<dbReference type="Pfam" id="PF08713">
    <property type="entry name" value="DNA_alkylation"/>
    <property type="match status" value="1"/>
</dbReference>
<proteinExistence type="predicted"/>
<name>A0A380CL15_SPHSI</name>
<dbReference type="AlphaFoldDB" id="A0A380CL15"/>
<gene>
    <name evidence="1" type="ORF">NCTC11388_03106</name>
</gene>
<reference evidence="1 2" key="1">
    <citation type="submission" date="2018-06" db="EMBL/GenBank/DDBJ databases">
        <authorList>
            <consortium name="Pathogen Informatics"/>
            <person name="Doyle S."/>
        </authorList>
    </citation>
    <scope>NUCLEOTIDE SEQUENCE [LARGE SCALE GENOMIC DNA]</scope>
    <source>
        <strain evidence="1 2">NCTC11388</strain>
    </source>
</reference>
<dbReference type="Gene3D" id="1.10.1240.70">
    <property type="match status" value="1"/>
</dbReference>